<dbReference type="AlphaFoldDB" id="A0A1A9W7L5"/>
<keyword evidence="1" id="KW-0472">Membrane</keyword>
<accession>A0A1A9W7L5</accession>
<evidence type="ECO:0000313" key="3">
    <source>
        <dbReference type="EnsemblMetazoa" id="GBRI009068-PA"/>
    </source>
</evidence>
<evidence type="ECO:0000313" key="4">
    <source>
        <dbReference type="Proteomes" id="UP000091820"/>
    </source>
</evidence>
<keyword evidence="1" id="KW-1133">Transmembrane helix</keyword>
<protein>
    <recommendedName>
        <fullName evidence="2">t-SNARE coiled-coil homology domain-containing protein</fullName>
    </recommendedName>
</protein>
<dbReference type="VEuPathDB" id="VectorBase:GBRI009068"/>
<dbReference type="EnsemblMetazoa" id="GBRI009068-RA">
    <property type="protein sequence ID" value="GBRI009068-PA"/>
    <property type="gene ID" value="GBRI009068"/>
</dbReference>
<organism evidence="3 4">
    <name type="scientific">Glossina brevipalpis</name>
    <dbReference type="NCBI Taxonomy" id="37001"/>
    <lineage>
        <taxon>Eukaryota</taxon>
        <taxon>Metazoa</taxon>
        <taxon>Ecdysozoa</taxon>
        <taxon>Arthropoda</taxon>
        <taxon>Hexapoda</taxon>
        <taxon>Insecta</taxon>
        <taxon>Pterygota</taxon>
        <taxon>Neoptera</taxon>
        <taxon>Endopterygota</taxon>
        <taxon>Diptera</taxon>
        <taxon>Brachycera</taxon>
        <taxon>Muscomorpha</taxon>
        <taxon>Hippoboscoidea</taxon>
        <taxon>Glossinidae</taxon>
        <taxon>Glossina</taxon>
    </lineage>
</organism>
<evidence type="ECO:0000259" key="2">
    <source>
        <dbReference type="PROSITE" id="PS50192"/>
    </source>
</evidence>
<dbReference type="InterPro" id="IPR000727">
    <property type="entry name" value="T_SNARE_dom"/>
</dbReference>
<feature type="domain" description="T-SNARE coiled-coil homology" evidence="2">
    <location>
        <begin position="157"/>
        <end position="219"/>
    </location>
</feature>
<keyword evidence="4" id="KW-1185">Reference proteome</keyword>
<proteinExistence type="predicted"/>
<evidence type="ECO:0000256" key="1">
    <source>
        <dbReference type="SAM" id="Phobius"/>
    </source>
</evidence>
<dbReference type="Proteomes" id="UP000091820">
    <property type="component" value="Unassembled WGS sequence"/>
</dbReference>
<dbReference type="PROSITE" id="PS50192">
    <property type="entry name" value="T_SNARE"/>
    <property type="match status" value="1"/>
</dbReference>
<feature type="transmembrane region" description="Helical" evidence="1">
    <location>
        <begin position="227"/>
        <end position="245"/>
    </location>
</feature>
<reference evidence="3" key="2">
    <citation type="submission" date="2020-05" db="UniProtKB">
        <authorList>
            <consortium name="EnsemblMetazoa"/>
        </authorList>
    </citation>
    <scope>IDENTIFICATION</scope>
    <source>
        <strain evidence="3">IAEA</strain>
    </source>
</reference>
<dbReference type="SUPFAM" id="SSF58038">
    <property type="entry name" value="SNARE fusion complex"/>
    <property type="match status" value="1"/>
</dbReference>
<dbReference type="STRING" id="37001.A0A1A9W7L5"/>
<dbReference type="Gene3D" id="1.20.5.110">
    <property type="match status" value="1"/>
</dbReference>
<sequence>MALVDVDSWVTEYDSCSRLSRTLFYKLNQRDNYQNPSLEYNSLTSSIKVGLKQFDNELQQLKSKLNEATKERSVPFEEIGRRQRQIDILQFQRQKIQKEYIYNHPAEVQSETLAASSTGIRSSDRTIHINRNDVENDGEATATIDTNDAEQLKQHQIAILEQQNTDLDILSQTISRQRALATQFGQEVEDQNEILDNLAVTMERVETGVGHETHNIGLVNRGDNKTWGYWLIIIALFIAIVIVVLI</sequence>
<keyword evidence="1" id="KW-0812">Transmembrane</keyword>
<name>A0A1A9W7L5_9MUSC</name>
<reference evidence="4" key="1">
    <citation type="submission" date="2014-03" db="EMBL/GenBank/DDBJ databases">
        <authorList>
            <person name="Aksoy S."/>
            <person name="Warren W."/>
            <person name="Wilson R.K."/>
        </authorList>
    </citation>
    <scope>NUCLEOTIDE SEQUENCE [LARGE SCALE GENOMIC DNA]</scope>
    <source>
        <strain evidence="4">IAEA</strain>
    </source>
</reference>